<reference evidence="1" key="1">
    <citation type="submission" date="2022-04" db="EMBL/GenBank/DDBJ databases">
        <title>Carnegiea gigantea Genome sequencing and assembly v2.</title>
        <authorList>
            <person name="Copetti D."/>
            <person name="Sanderson M.J."/>
            <person name="Burquez A."/>
            <person name="Wojciechowski M.F."/>
        </authorList>
    </citation>
    <scope>NUCLEOTIDE SEQUENCE</scope>
    <source>
        <strain evidence="1">SGP5-SGP5p</strain>
        <tissue evidence="1">Aerial part</tissue>
    </source>
</reference>
<evidence type="ECO:0000313" key="1">
    <source>
        <dbReference type="EMBL" id="KAJ8443430.1"/>
    </source>
</evidence>
<comment type="caution">
    <text evidence="1">The sequence shown here is derived from an EMBL/GenBank/DDBJ whole genome shotgun (WGS) entry which is preliminary data.</text>
</comment>
<protein>
    <submittedName>
        <fullName evidence="1">Uncharacterized protein</fullName>
    </submittedName>
</protein>
<proteinExistence type="predicted"/>
<dbReference type="EMBL" id="JAKOGI010000118">
    <property type="protein sequence ID" value="KAJ8443430.1"/>
    <property type="molecule type" value="Genomic_DNA"/>
</dbReference>
<name>A0A9Q1QKG7_9CARY</name>
<dbReference type="Proteomes" id="UP001153076">
    <property type="component" value="Unassembled WGS sequence"/>
</dbReference>
<keyword evidence="2" id="KW-1185">Reference proteome</keyword>
<sequence>MDGLGPPSIDGQVTRLGWHLYETVVSSIIKGSRRGRCLILPHSAIAAIRVPLMAFSRSLDAKAMSEYVTRHFAWERRGIAFPPSSLPKDFQTLCPDFELAVAKEATEYYEFPELPQPIFYAMLLNKAERLGVLQGQALRSLELALTELRWSAFESASCPPRSLPEDFHILCPRFLLSEVWGAVADFELPKIVQATFYTMLLNKVVELGVVLEFTAESMKSSLIGLRWSTFEVWMDCVDHALREAHFIGRLMKWRSVVPKTAKRRALGRPAP</sequence>
<dbReference type="AlphaFoldDB" id="A0A9Q1QKG7"/>
<organism evidence="1 2">
    <name type="scientific">Carnegiea gigantea</name>
    <dbReference type="NCBI Taxonomy" id="171969"/>
    <lineage>
        <taxon>Eukaryota</taxon>
        <taxon>Viridiplantae</taxon>
        <taxon>Streptophyta</taxon>
        <taxon>Embryophyta</taxon>
        <taxon>Tracheophyta</taxon>
        <taxon>Spermatophyta</taxon>
        <taxon>Magnoliopsida</taxon>
        <taxon>eudicotyledons</taxon>
        <taxon>Gunneridae</taxon>
        <taxon>Pentapetalae</taxon>
        <taxon>Caryophyllales</taxon>
        <taxon>Cactineae</taxon>
        <taxon>Cactaceae</taxon>
        <taxon>Cactoideae</taxon>
        <taxon>Echinocereeae</taxon>
        <taxon>Carnegiea</taxon>
    </lineage>
</organism>
<evidence type="ECO:0000313" key="2">
    <source>
        <dbReference type="Proteomes" id="UP001153076"/>
    </source>
</evidence>
<accession>A0A9Q1QKG7</accession>
<gene>
    <name evidence="1" type="ORF">Cgig2_026217</name>
</gene>